<gene>
    <name evidence="1" type="ORF">K443DRAFT_417034</name>
</gene>
<dbReference type="HOGENOM" id="CLU_2373123_0_0_1"/>
<keyword evidence="2" id="KW-1185">Reference proteome</keyword>
<reference evidence="1 2" key="1">
    <citation type="submission" date="2014-04" db="EMBL/GenBank/DDBJ databases">
        <authorList>
            <consortium name="DOE Joint Genome Institute"/>
            <person name="Kuo A."/>
            <person name="Kohler A."/>
            <person name="Nagy L.G."/>
            <person name="Floudas D."/>
            <person name="Copeland A."/>
            <person name="Barry K.W."/>
            <person name="Cichocki N."/>
            <person name="Veneault-Fourrey C."/>
            <person name="LaButti K."/>
            <person name="Lindquist E.A."/>
            <person name="Lipzen A."/>
            <person name="Lundell T."/>
            <person name="Morin E."/>
            <person name="Murat C."/>
            <person name="Sun H."/>
            <person name="Tunlid A."/>
            <person name="Henrissat B."/>
            <person name="Grigoriev I.V."/>
            <person name="Hibbett D.S."/>
            <person name="Martin F."/>
            <person name="Nordberg H.P."/>
            <person name="Cantor M.N."/>
            <person name="Hua S.X."/>
        </authorList>
    </citation>
    <scope>NUCLEOTIDE SEQUENCE [LARGE SCALE GENOMIC DNA]</scope>
    <source>
        <strain evidence="1 2">LaAM-08-1</strain>
    </source>
</reference>
<dbReference type="AlphaFoldDB" id="A0A0C9XHN6"/>
<evidence type="ECO:0000313" key="1">
    <source>
        <dbReference type="EMBL" id="KIK04461.1"/>
    </source>
</evidence>
<sequence length="95" mass="10762">MTRWPDEQFFHTEGSKGIGGVVFEVSVSETLRGPHCVDLTKPGVPRFVEPLSLTSPNPSLFRHNNIVNFTPNCYSFRSKIAKQRRTHKGCMTVKE</sequence>
<name>A0A0C9XHN6_9AGAR</name>
<organism evidence="1 2">
    <name type="scientific">Laccaria amethystina LaAM-08-1</name>
    <dbReference type="NCBI Taxonomy" id="1095629"/>
    <lineage>
        <taxon>Eukaryota</taxon>
        <taxon>Fungi</taxon>
        <taxon>Dikarya</taxon>
        <taxon>Basidiomycota</taxon>
        <taxon>Agaricomycotina</taxon>
        <taxon>Agaricomycetes</taxon>
        <taxon>Agaricomycetidae</taxon>
        <taxon>Agaricales</taxon>
        <taxon>Agaricineae</taxon>
        <taxon>Hydnangiaceae</taxon>
        <taxon>Laccaria</taxon>
    </lineage>
</organism>
<reference evidence="2" key="2">
    <citation type="submission" date="2015-01" db="EMBL/GenBank/DDBJ databases">
        <title>Evolutionary Origins and Diversification of the Mycorrhizal Mutualists.</title>
        <authorList>
            <consortium name="DOE Joint Genome Institute"/>
            <consortium name="Mycorrhizal Genomics Consortium"/>
            <person name="Kohler A."/>
            <person name="Kuo A."/>
            <person name="Nagy L.G."/>
            <person name="Floudas D."/>
            <person name="Copeland A."/>
            <person name="Barry K.W."/>
            <person name="Cichocki N."/>
            <person name="Veneault-Fourrey C."/>
            <person name="LaButti K."/>
            <person name="Lindquist E.A."/>
            <person name="Lipzen A."/>
            <person name="Lundell T."/>
            <person name="Morin E."/>
            <person name="Murat C."/>
            <person name="Riley R."/>
            <person name="Ohm R."/>
            <person name="Sun H."/>
            <person name="Tunlid A."/>
            <person name="Henrissat B."/>
            <person name="Grigoriev I.V."/>
            <person name="Hibbett D.S."/>
            <person name="Martin F."/>
        </authorList>
    </citation>
    <scope>NUCLEOTIDE SEQUENCE [LARGE SCALE GENOMIC DNA]</scope>
    <source>
        <strain evidence="2">LaAM-08-1</strain>
    </source>
</reference>
<dbReference type="EMBL" id="KN838569">
    <property type="protein sequence ID" value="KIK04461.1"/>
    <property type="molecule type" value="Genomic_DNA"/>
</dbReference>
<accession>A0A0C9XHN6</accession>
<dbReference type="Proteomes" id="UP000054477">
    <property type="component" value="Unassembled WGS sequence"/>
</dbReference>
<proteinExistence type="predicted"/>
<evidence type="ECO:0000313" key="2">
    <source>
        <dbReference type="Proteomes" id="UP000054477"/>
    </source>
</evidence>
<protein>
    <submittedName>
        <fullName evidence="1">Uncharacterized protein</fullName>
    </submittedName>
</protein>